<reference evidence="1 2" key="1">
    <citation type="submission" date="2024-02" db="EMBL/GenBank/DDBJ databases">
        <title>Rhodopirellula caenicola NBRC 110016.</title>
        <authorList>
            <person name="Ichikawa N."/>
            <person name="Katano-Makiyama Y."/>
            <person name="Hidaka K."/>
        </authorList>
    </citation>
    <scope>NUCLEOTIDE SEQUENCE [LARGE SCALE GENOMIC DNA]</scope>
    <source>
        <strain evidence="1 2">NBRC 110016</strain>
    </source>
</reference>
<sequence>MLRNVGVELATQPRFSEPSRLPPRPTVLRLKASDGVILHQIHHGHHLAFIGVKLNANEP</sequence>
<organism evidence="1 2">
    <name type="scientific">Novipirellula caenicola</name>
    <dbReference type="NCBI Taxonomy" id="1536901"/>
    <lineage>
        <taxon>Bacteria</taxon>
        <taxon>Pseudomonadati</taxon>
        <taxon>Planctomycetota</taxon>
        <taxon>Planctomycetia</taxon>
        <taxon>Pirellulales</taxon>
        <taxon>Pirellulaceae</taxon>
        <taxon>Novipirellula</taxon>
    </lineage>
</organism>
<evidence type="ECO:0000313" key="1">
    <source>
        <dbReference type="EMBL" id="GAA5507231.1"/>
    </source>
</evidence>
<keyword evidence="2" id="KW-1185">Reference proteome</keyword>
<proteinExistence type="predicted"/>
<accession>A0ABP9VRF1</accession>
<name>A0ABP9VRF1_9BACT</name>
<protein>
    <submittedName>
        <fullName evidence="1">Uncharacterized protein</fullName>
    </submittedName>
</protein>
<comment type="caution">
    <text evidence="1">The sequence shown here is derived from an EMBL/GenBank/DDBJ whole genome shotgun (WGS) entry which is preliminary data.</text>
</comment>
<dbReference type="EMBL" id="BAABRO010000005">
    <property type="protein sequence ID" value="GAA5507231.1"/>
    <property type="molecule type" value="Genomic_DNA"/>
</dbReference>
<dbReference type="Proteomes" id="UP001416858">
    <property type="component" value="Unassembled WGS sequence"/>
</dbReference>
<evidence type="ECO:0000313" key="2">
    <source>
        <dbReference type="Proteomes" id="UP001416858"/>
    </source>
</evidence>
<gene>
    <name evidence="1" type="ORF">Rcae01_02686</name>
</gene>